<sequence>MTMKQEFDNLMAFAKDLINENLGFYYDINYGYFQPETHPIVDFIRLIGRRIQSQLMLMPALYGEVDQMERMFSDNLFFDEWAEVTLDGRSFHFLMRQIDNSSRIINLARDLVFPSPWIPRKLRDSLIRIGEGTLNGSWRQDKDHQVTLWLPLGISFVEGSGHHSITAGIAKGEGELYPTSVYDISLIYDHVYTDGRYYYRTHDHSIISEVHFVECAAIFEIGRIMAAQKIIF</sequence>
<dbReference type="Proteomes" id="UP000773462">
    <property type="component" value="Unassembled WGS sequence"/>
</dbReference>
<evidence type="ECO:0000313" key="2">
    <source>
        <dbReference type="Proteomes" id="UP000773462"/>
    </source>
</evidence>
<dbReference type="EMBL" id="JAGGLV010000033">
    <property type="protein sequence ID" value="MBP2115948.1"/>
    <property type="molecule type" value="Genomic_DNA"/>
</dbReference>
<dbReference type="InterPro" id="IPR046556">
    <property type="entry name" value="DUF6710"/>
</dbReference>
<proteinExistence type="predicted"/>
<comment type="caution">
    <text evidence="1">The sequence shown here is derived from an EMBL/GenBank/DDBJ whole genome shotgun (WGS) entry which is preliminary data.</text>
</comment>
<name>A0ABS4P0Y0_9BACL</name>
<accession>A0ABS4P0Y0</accession>
<gene>
    <name evidence="1" type="ORF">J2Z70_006160</name>
</gene>
<evidence type="ECO:0000313" key="1">
    <source>
        <dbReference type="EMBL" id="MBP2115948.1"/>
    </source>
</evidence>
<keyword evidence="2" id="KW-1185">Reference proteome</keyword>
<reference evidence="1 2" key="1">
    <citation type="submission" date="2021-03" db="EMBL/GenBank/DDBJ databases">
        <title>Genomic Encyclopedia of Type Strains, Phase IV (KMG-IV): sequencing the most valuable type-strain genomes for metagenomic binning, comparative biology and taxonomic classification.</title>
        <authorList>
            <person name="Goeker M."/>
        </authorList>
    </citation>
    <scope>NUCLEOTIDE SEQUENCE [LARGE SCALE GENOMIC DNA]</scope>
    <source>
        <strain evidence="1 2">DSM 101953</strain>
    </source>
</reference>
<organism evidence="1 2">
    <name type="scientific">Paenibacillus silagei</name>
    <dbReference type="NCBI Taxonomy" id="1670801"/>
    <lineage>
        <taxon>Bacteria</taxon>
        <taxon>Bacillati</taxon>
        <taxon>Bacillota</taxon>
        <taxon>Bacilli</taxon>
        <taxon>Bacillales</taxon>
        <taxon>Paenibacillaceae</taxon>
        <taxon>Paenibacillus</taxon>
    </lineage>
</organism>
<dbReference type="RefSeq" id="WP_051478692.1">
    <property type="nucleotide sequence ID" value="NZ_JAGGLV010000033.1"/>
</dbReference>
<dbReference type="Pfam" id="PF20457">
    <property type="entry name" value="DUF6710"/>
    <property type="match status" value="1"/>
</dbReference>
<evidence type="ECO:0008006" key="3">
    <source>
        <dbReference type="Google" id="ProtNLM"/>
    </source>
</evidence>
<protein>
    <recommendedName>
        <fullName evidence="3">Fip</fullName>
    </recommendedName>
</protein>